<accession>A0A6B2HAP3</accession>
<organism evidence="1 2">
    <name type="scientific">Pontibacter fetidus</name>
    <dbReference type="NCBI Taxonomy" id="2700082"/>
    <lineage>
        <taxon>Bacteria</taxon>
        <taxon>Pseudomonadati</taxon>
        <taxon>Bacteroidota</taxon>
        <taxon>Cytophagia</taxon>
        <taxon>Cytophagales</taxon>
        <taxon>Hymenobacteraceae</taxon>
        <taxon>Pontibacter</taxon>
    </lineage>
</organism>
<evidence type="ECO:0008006" key="3">
    <source>
        <dbReference type="Google" id="ProtNLM"/>
    </source>
</evidence>
<dbReference type="PROSITE" id="PS51257">
    <property type="entry name" value="PROKAR_LIPOPROTEIN"/>
    <property type="match status" value="1"/>
</dbReference>
<dbReference type="Proteomes" id="UP000478546">
    <property type="component" value="Unassembled WGS sequence"/>
</dbReference>
<evidence type="ECO:0000313" key="1">
    <source>
        <dbReference type="EMBL" id="NDK56554.1"/>
    </source>
</evidence>
<gene>
    <name evidence="1" type="ORF">GWO68_11545</name>
</gene>
<proteinExistence type="predicted"/>
<dbReference type="EMBL" id="JAAEAA010000014">
    <property type="protein sequence ID" value="NDK56554.1"/>
    <property type="molecule type" value="Genomic_DNA"/>
</dbReference>
<protein>
    <recommendedName>
        <fullName evidence="3">Late embryogenesis abundant protein</fullName>
    </recommendedName>
</protein>
<dbReference type="AlphaFoldDB" id="A0A6B2HAP3"/>
<comment type="caution">
    <text evidence="1">The sequence shown here is derived from an EMBL/GenBank/DDBJ whole genome shotgun (WGS) entry which is preliminary data.</text>
</comment>
<evidence type="ECO:0000313" key="2">
    <source>
        <dbReference type="Proteomes" id="UP000478546"/>
    </source>
</evidence>
<keyword evidence="2" id="KW-1185">Reference proteome</keyword>
<reference evidence="1 2" key="1">
    <citation type="submission" date="2020-01" db="EMBL/GenBank/DDBJ databases">
        <authorList>
            <person name="Kim M.K."/>
        </authorList>
    </citation>
    <scope>NUCLEOTIDE SEQUENCE [LARGE SCALE GENOMIC DNA]</scope>
    <source>
        <strain evidence="1 2">BT213</strain>
    </source>
</reference>
<sequence length="197" mass="21262">MIHQTRSGLLKIALWLLLPLFIVSCSTKSDVEAFKEAKYDLAGIDAMNLNGVSLLNKSDVSDFSFSEAAKLFSAVSKNNLAATSTLGLQVTLPDGSKDRTMTVQQLKWQLLVDGKQAATGLVDKPVELKDGLNTITVSSLVKLAEDQGRVDMNQLLQLASLLNQNSADKPTIALQIKPTILTSIGPFELPGYITVTE</sequence>
<dbReference type="RefSeq" id="WP_162346614.1">
    <property type="nucleotide sequence ID" value="NZ_JAAEAA010000014.1"/>
</dbReference>
<name>A0A6B2HAP3_9BACT</name>